<accession>A0A7J7JNU2</accession>
<dbReference type="PANTHER" id="PTHR12280">
    <property type="entry name" value="PANTOTHENATE KINASE"/>
    <property type="match status" value="1"/>
</dbReference>
<feature type="coiled-coil region" evidence="9">
    <location>
        <begin position="469"/>
        <end position="496"/>
    </location>
</feature>
<dbReference type="InterPro" id="IPR036075">
    <property type="entry name" value="ARMT-1-like_metal-bd_sf"/>
</dbReference>
<dbReference type="GO" id="GO:0005829">
    <property type="term" value="C:cytosol"/>
    <property type="evidence" value="ECO:0007669"/>
    <property type="project" value="TreeGrafter"/>
</dbReference>
<keyword evidence="9" id="KW-0175">Coiled coil</keyword>
<dbReference type="CDD" id="cd24123">
    <property type="entry name" value="ASKHA_NBD_PanK-II_Pank4"/>
    <property type="match status" value="1"/>
</dbReference>
<dbReference type="SUPFAM" id="SSF53067">
    <property type="entry name" value="Actin-like ATPase domain"/>
    <property type="match status" value="2"/>
</dbReference>
<keyword evidence="11" id="KW-1185">Reference proteome</keyword>
<evidence type="ECO:0000256" key="7">
    <source>
        <dbReference type="ARBA" id="ARBA00022993"/>
    </source>
</evidence>
<dbReference type="Gene3D" id="3.30.420.40">
    <property type="match status" value="1"/>
</dbReference>
<evidence type="ECO:0000313" key="11">
    <source>
        <dbReference type="Proteomes" id="UP000593567"/>
    </source>
</evidence>
<evidence type="ECO:0000256" key="6">
    <source>
        <dbReference type="ARBA" id="ARBA00022840"/>
    </source>
</evidence>
<dbReference type="SUPFAM" id="SSF111321">
    <property type="entry name" value="AF1104-like"/>
    <property type="match status" value="1"/>
</dbReference>
<dbReference type="Pfam" id="PF03630">
    <property type="entry name" value="Fumble"/>
    <property type="match status" value="1"/>
</dbReference>
<reference evidence="10" key="1">
    <citation type="submission" date="2020-06" db="EMBL/GenBank/DDBJ databases">
        <title>Draft genome of Bugula neritina, a colonial animal packing powerful symbionts and potential medicines.</title>
        <authorList>
            <person name="Rayko M."/>
        </authorList>
    </citation>
    <scope>NUCLEOTIDE SEQUENCE [LARGE SCALE GENOMIC DNA]</scope>
    <source>
        <strain evidence="10">Kwan_BN1</strain>
    </source>
</reference>
<dbReference type="GO" id="GO:0004594">
    <property type="term" value="F:pantothenate kinase activity"/>
    <property type="evidence" value="ECO:0007669"/>
    <property type="project" value="TreeGrafter"/>
</dbReference>
<evidence type="ECO:0000256" key="9">
    <source>
        <dbReference type="SAM" id="Coils"/>
    </source>
</evidence>
<dbReference type="InterPro" id="IPR035073">
    <property type="entry name" value="At2g17340_3_helix_bundle"/>
</dbReference>
<dbReference type="GO" id="GO:0015937">
    <property type="term" value="P:coenzyme A biosynthetic process"/>
    <property type="evidence" value="ECO:0007669"/>
    <property type="project" value="UniProtKB-KW"/>
</dbReference>
<dbReference type="EMBL" id="VXIV02002000">
    <property type="protein sequence ID" value="KAF6028000.1"/>
    <property type="molecule type" value="Genomic_DNA"/>
</dbReference>
<dbReference type="NCBIfam" id="TIGR00555">
    <property type="entry name" value="panK_eukar"/>
    <property type="match status" value="1"/>
</dbReference>
<dbReference type="InterPro" id="IPR043129">
    <property type="entry name" value="ATPase_NBD"/>
</dbReference>
<keyword evidence="2" id="KW-0533">Nickel</keyword>
<dbReference type="GO" id="GO:0005524">
    <property type="term" value="F:ATP binding"/>
    <property type="evidence" value="ECO:0007669"/>
    <property type="project" value="UniProtKB-KW"/>
</dbReference>
<evidence type="ECO:0000256" key="8">
    <source>
        <dbReference type="ARBA" id="ARBA00023211"/>
    </source>
</evidence>
<dbReference type="GO" id="GO:0016787">
    <property type="term" value="F:hydrolase activity"/>
    <property type="evidence" value="ECO:0007669"/>
    <property type="project" value="UniProtKB-KW"/>
</dbReference>
<comment type="cofactor">
    <cofactor evidence="1">
        <name>Mn(2+)</name>
        <dbReference type="ChEBI" id="CHEBI:29035"/>
    </cofactor>
</comment>
<keyword evidence="4" id="KW-0547">Nucleotide-binding</keyword>
<dbReference type="OrthoDB" id="498611at2759"/>
<dbReference type="Gene3D" id="3.30.420.510">
    <property type="match status" value="1"/>
</dbReference>
<keyword evidence="6" id="KW-0067">ATP-binding</keyword>
<dbReference type="Gene3D" id="1.20.1700.10">
    <property type="entry name" value="AF1104-like"/>
    <property type="match status" value="1"/>
</dbReference>
<keyword evidence="3" id="KW-0479">Metal-binding</keyword>
<keyword evidence="7" id="KW-0173">Coenzyme A biosynthesis</keyword>
<evidence type="ECO:0000256" key="1">
    <source>
        <dbReference type="ARBA" id="ARBA00001936"/>
    </source>
</evidence>
<evidence type="ECO:0000256" key="2">
    <source>
        <dbReference type="ARBA" id="ARBA00022596"/>
    </source>
</evidence>
<gene>
    <name evidence="10" type="ORF">EB796_013696</name>
</gene>
<dbReference type="AlphaFoldDB" id="A0A7J7JNU2"/>
<dbReference type="PANTHER" id="PTHR12280:SF20">
    <property type="entry name" value="4'-PHOSPHOPANTETHEINE PHOSPHATASE"/>
    <property type="match status" value="1"/>
</dbReference>
<evidence type="ECO:0000313" key="10">
    <source>
        <dbReference type="EMBL" id="KAF6028000.1"/>
    </source>
</evidence>
<evidence type="ECO:0000256" key="4">
    <source>
        <dbReference type="ARBA" id="ARBA00022741"/>
    </source>
</evidence>
<evidence type="ECO:0000256" key="3">
    <source>
        <dbReference type="ARBA" id="ARBA00022723"/>
    </source>
</evidence>
<keyword evidence="5" id="KW-0378">Hydrolase</keyword>
<name>A0A7J7JNU2_BUGNE</name>
<dbReference type="InterPro" id="IPR004567">
    <property type="entry name" value="Type_II_PanK"/>
</dbReference>
<dbReference type="GO" id="GO:0005634">
    <property type="term" value="C:nucleus"/>
    <property type="evidence" value="ECO:0007669"/>
    <property type="project" value="TreeGrafter"/>
</dbReference>
<protein>
    <submittedName>
        <fullName evidence="10">PANK4</fullName>
    </submittedName>
</protein>
<evidence type="ECO:0000256" key="5">
    <source>
        <dbReference type="ARBA" id="ARBA00022801"/>
    </source>
</evidence>
<sequence length="557" mass="61384">MASGESLAAGDVSSEYAKALELPDLLQNVKTARRFALDIGGSLAKLAYCTTSKQRSTKVSESTAAQSIYNITETEKEVEMLNFVKFETKYISSCLNFVQQNLLRHQPDRLTGKTVKITGGGAFKYKELITSKLGCQIDKEDEMDCLVKGVASCSDVFLMSHLSTRRSRNQALASTSSCPAPPISSPTCSSTLVPASAYSRHLLLFANDLLVLQVESETSYSRVSGTSMGGGTFWGLGSLLTGVSEFDDLIKLAAAGNHKNVDLLVQDIYGGGGVDTLGLPGDLLASSFGKVTRVMDHQTLASGQEYSAPDVAQSLLYFICNDIGQIACLSATLHNIDKIYFGGFFIRGHPHTMHPISHAINYWSQGRIQALFLRHEGYLGAIGAYLKGADEEDIDQYSWGESYLGSSGLTSPRQQSTNMFEAFQISRHTSPLITFPLLTKPALYLPDEVDLTQDAEARKYWLNCFQESLPKFTERAAESQKEIKNVTERARSFSNEYLTIISNLSTNPTAYGSLTVRSLLDMREQCLHNALFTDIYLKDKQRENEDSLHYSDLEYKS</sequence>
<dbReference type="GO" id="GO:0046872">
    <property type="term" value="F:metal ion binding"/>
    <property type="evidence" value="ECO:0007669"/>
    <property type="project" value="UniProtKB-KW"/>
</dbReference>
<keyword evidence="8" id="KW-0464">Manganese</keyword>
<organism evidence="10 11">
    <name type="scientific">Bugula neritina</name>
    <name type="common">Brown bryozoan</name>
    <name type="synonym">Sertularia neritina</name>
    <dbReference type="NCBI Taxonomy" id="10212"/>
    <lineage>
        <taxon>Eukaryota</taxon>
        <taxon>Metazoa</taxon>
        <taxon>Spiralia</taxon>
        <taxon>Lophotrochozoa</taxon>
        <taxon>Bryozoa</taxon>
        <taxon>Gymnolaemata</taxon>
        <taxon>Cheilostomatida</taxon>
        <taxon>Flustrina</taxon>
        <taxon>Buguloidea</taxon>
        <taxon>Bugulidae</taxon>
        <taxon>Bugula</taxon>
    </lineage>
</organism>
<proteinExistence type="predicted"/>
<dbReference type="Proteomes" id="UP000593567">
    <property type="component" value="Unassembled WGS sequence"/>
</dbReference>
<comment type="caution">
    <text evidence="10">The sequence shown here is derived from an EMBL/GenBank/DDBJ whole genome shotgun (WGS) entry which is preliminary data.</text>
</comment>